<reference evidence="6" key="1">
    <citation type="submission" date="2017-10" db="EMBL/GenBank/DDBJ databases">
        <title>Rapid genome shrinkage in a self-fertile nematode reveals novel sperm competition proteins.</title>
        <authorList>
            <person name="Yin D."/>
            <person name="Schwarz E.M."/>
            <person name="Thomas C.G."/>
            <person name="Felde R.L."/>
            <person name="Korf I.F."/>
            <person name="Cutter A.D."/>
            <person name="Schartner C.M."/>
            <person name="Ralston E.J."/>
            <person name="Meyer B.J."/>
            <person name="Haag E.S."/>
        </authorList>
    </citation>
    <scope>NUCLEOTIDE SEQUENCE [LARGE SCALE GENOMIC DNA]</scope>
    <source>
        <strain evidence="6">JU1422</strain>
    </source>
</reference>
<dbReference type="STRING" id="1611254.A0A2G5TNF3"/>
<comment type="caution">
    <text evidence="5">The sequence shown here is derived from an EMBL/GenBank/DDBJ whole genome shotgun (WGS) entry which is preliminary data.</text>
</comment>
<dbReference type="InterPro" id="IPR028144">
    <property type="entry name" value="CYSTM_dom"/>
</dbReference>
<name>A0A2G5TNF3_9PELO</name>
<protein>
    <recommendedName>
        <fullName evidence="4">Cysteine-rich transmembrane domain-containing protein</fullName>
    </recommendedName>
</protein>
<gene>
    <name evidence="5" type="primary">Cni-F14D7.11</name>
    <name evidence="5" type="synonym">Cnig_chr_V.g20622</name>
    <name evidence="5" type="ORF">B9Z55_020622</name>
</gene>
<feature type="domain" description="Cysteine-rich transmembrane" evidence="4">
    <location>
        <begin position="31"/>
        <end position="66"/>
    </location>
</feature>
<keyword evidence="3" id="KW-0472">Membrane</keyword>
<evidence type="ECO:0000256" key="3">
    <source>
        <dbReference type="ARBA" id="ARBA00023136"/>
    </source>
</evidence>
<dbReference type="GO" id="GO:0016020">
    <property type="term" value="C:membrane"/>
    <property type="evidence" value="ECO:0007669"/>
    <property type="project" value="UniProtKB-SubCell"/>
</dbReference>
<comment type="subcellular location">
    <subcellularLocation>
        <location evidence="1">Membrane</location>
    </subcellularLocation>
</comment>
<organism evidence="5 6">
    <name type="scientific">Caenorhabditis nigoni</name>
    <dbReference type="NCBI Taxonomy" id="1611254"/>
    <lineage>
        <taxon>Eukaryota</taxon>
        <taxon>Metazoa</taxon>
        <taxon>Ecdysozoa</taxon>
        <taxon>Nematoda</taxon>
        <taxon>Chromadorea</taxon>
        <taxon>Rhabditida</taxon>
        <taxon>Rhabditina</taxon>
        <taxon>Rhabditomorpha</taxon>
        <taxon>Rhabditoidea</taxon>
        <taxon>Rhabditidae</taxon>
        <taxon>Peloderinae</taxon>
        <taxon>Caenorhabditis</taxon>
    </lineage>
</organism>
<keyword evidence="6" id="KW-1185">Reference proteome</keyword>
<evidence type="ECO:0000313" key="6">
    <source>
        <dbReference type="Proteomes" id="UP000230233"/>
    </source>
</evidence>
<proteinExistence type="inferred from homology"/>
<dbReference type="EMBL" id="PDUG01000005">
    <property type="protein sequence ID" value="PIC28825.1"/>
    <property type="molecule type" value="Genomic_DNA"/>
</dbReference>
<accession>A0A2G5TNF3</accession>
<dbReference type="Pfam" id="PF12734">
    <property type="entry name" value="CYSTM"/>
    <property type="match status" value="1"/>
</dbReference>
<comment type="similarity">
    <text evidence="2">Belongs to the CYSTM1 family.</text>
</comment>
<evidence type="ECO:0000256" key="2">
    <source>
        <dbReference type="ARBA" id="ARBA00009444"/>
    </source>
</evidence>
<evidence type="ECO:0000256" key="1">
    <source>
        <dbReference type="ARBA" id="ARBA00004370"/>
    </source>
</evidence>
<evidence type="ECO:0000313" key="5">
    <source>
        <dbReference type="EMBL" id="PIC28825.1"/>
    </source>
</evidence>
<dbReference type="AlphaFoldDB" id="A0A2G5TNF3"/>
<sequence>MANPSASYSPDLFTVQPQPGQYGQPMGQQQPIYVVQHQPQPTRDSDGCCEACIACCACCQCCVSCCSLFTCWAQLCCAFCD</sequence>
<evidence type="ECO:0000259" key="4">
    <source>
        <dbReference type="Pfam" id="PF12734"/>
    </source>
</evidence>
<dbReference type="Proteomes" id="UP000230233">
    <property type="component" value="Chromosome V"/>
</dbReference>